<organism evidence="3 4">
    <name type="scientific">Brevibacillus formosus</name>
    <dbReference type="NCBI Taxonomy" id="54913"/>
    <lineage>
        <taxon>Bacteria</taxon>
        <taxon>Bacillati</taxon>
        <taxon>Bacillota</taxon>
        <taxon>Bacilli</taxon>
        <taxon>Bacillales</taxon>
        <taxon>Paenibacillaceae</taxon>
        <taxon>Brevibacillus</taxon>
    </lineage>
</organism>
<sequence length="466" mass="50242">MGLSRSERNEDRRDARLERRQALEAKAQAEAKKSSRTSSSAQQSNTNLSKSSVQKTSVERVDISEAARNLAATVPKQAQTSNDKGVMHGPPIPPKTSSTKTSNNTGAMHGPPNPTKTNSTQQSNTSASKTSVQKTSVDRVDISEVARNLAATVPKQAQTSNNKGVMHGPPIPPKTEKTWGEASSEASVSASLSTATNNAAEKMLSRIVSDSTLPGTAGKIVAIGTSTADVYYDAAANLSKGDTKFGSSKSISQSVTEAVTGAIISELGSSALVNAIAVSPAYMKLTPQKDKDIALIASLGTGYVISVADSKIGVSPGLAEFVEREKGRVKESGKKINEYITQSNKKTYRDFTYKEKQAIDKYMNNVTYQNDRILKAKVDWEAANRIGDKVGKEKAKAVAKDAREKGGMLSRETSIDRIKELNDKILKEKEKYREAEKIKDKAKREKAQDEAHERANAYRTQGGTLK</sequence>
<keyword evidence="5" id="KW-1185">Reference proteome</keyword>
<dbReference type="EMBL" id="LDCN01000001">
    <property type="protein sequence ID" value="KLI00798.1"/>
    <property type="molecule type" value="Genomic_DNA"/>
</dbReference>
<accession>A0A837KT66</accession>
<evidence type="ECO:0000313" key="5">
    <source>
        <dbReference type="Proteomes" id="UP000319498"/>
    </source>
</evidence>
<dbReference type="AlphaFoldDB" id="A0A837KT66"/>
<feature type="compositionally biased region" description="Low complexity" evidence="1">
    <location>
        <begin position="115"/>
        <end position="131"/>
    </location>
</feature>
<evidence type="ECO:0000313" key="4">
    <source>
        <dbReference type="Proteomes" id="UP000035218"/>
    </source>
</evidence>
<feature type="compositionally biased region" description="Basic and acidic residues" evidence="1">
    <location>
        <begin position="1"/>
        <end position="33"/>
    </location>
</feature>
<reference evidence="3 4" key="1">
    <citation type="submission" date="2015-05" db="EMBL/GenBank/DDBJ databases">
        <title>Genome sequencing project for genomic taxonomy and phylogenomics of Bacillus-like bacteria.</title>
        <authorList>
            <person name="Liu B."/>
            <person name="Wang J."/>
            <person name="Zhu Y."/>
            <person name="Liu G."/>
            <person name="Chen Q."/>
            <person name="Chen Z."/>
            <person name="Lan J."/>
            <person name="Che J."/>
            <person name="Ge C."/>
            <person name="Shi H."/>
            <person name="Pan Z."/>
            <person name="Liu X."/>
        </authorList>
    </citation>
    <scope>NUCLEOTIDE SEQUENCE [LARGE SCALE GENOMIC DNA]</scope>
    <source>
        <strain evidence="3 4">DSM 9885</strain>
    </source>
</reference>
<dbReference type="GeneID" id="87583935"/>
<gene>
    <name evidence="3" type="ORF">AA984_02480</name>
    <name evidence="2" type="ORF">BFO01nite_23430</name>
</gene>
<protein>
    <submittedName>
        <fullName evidence="3">Uncharacterized protein</fullName>
    </submittedName>
</protein>
<feature type="compositionally biased region" description="Low complexity" evidence="1">
    <location>
        <begin position="95"/>
        <end position="105"/>
    </location>
</feature>
<comment type="caution">
    <text evidence="3">The sequence shown here is derived from an EMBL/GenBank/DDBJ whole genome shotgun (WGS) entry which is preliminary data.</text>
</comment>
<dbReference type="EMBL" id="BJOL01000013">
    <property type="protein sequence ID" value="GED58211.1"/>
    <property type="molecule type" value="Genomic_DNA"/>
</dbReference>
<dbReference type="Proteomes" id="UP000035218">
    <property type="component" value="Unassembled WGS sequence"/>
</dbReference>
<feature type="region of interest" description="Disordered" evidence="1">
    <location>
        <begin position="435"/>
        <end position="466"/>
    </location>
</feature>
<feature type="region of interest" description="Disordered" evidence="1">
    <location>
        <begin position="1"/>
        <end position="170"/>
    </location>
</feature>
<evidence type="ECO:0000313" key="2">
    <source>
        <dbReference type="EMBL" id="GED58211.1"/>
    </source>
</evidence>
<proteinExistence type="predicted"/>
<feature type="compositionally biased region" description="Basic and acidic residues" evidence="1">
    <location>
        <begin position="435"/>
        <end position="456"/>
    </location>
</feature>
<feature type="compositionally biased region" description="Low complexity" evidence="1">
    <location>
        <begin position="36"/>
        <end position="49"/>
    </location>
</feature>
<dbReference type="RefSeq" id="WP_047067959.1">
    <property type="nucleotide sequence ID" value="NZ_BJOL01000013.1"/>
</dbReference>
<evidence type="ECO:0000313" key="3">
    <source>
        <dbReference type="EMBL" id="KLI00798.1"/>
    </source>
</evidence>
<evidence type="ECO:0000256" key="1">
    <source>
        <dbReference type="SAM" id="MobiDB-lite"/>
    </source>
</evidence>
<name>A0A837KT66_9BACL</name>
<dbReference type="Proteomes" id="UP000319498">
    <property type="component" value="Unassembled WGS sequence"/>
</dbReference>
<reference evidence="2 5" key="2">
    <citation type="submission" date="2019-06" db="EMBL/GenBank/DDBJ databases">
        <title>Whole genome shotgun sequence of Brevibacillus formosus NBRC 15716.</title>
        <authorList>
            <person name="Hosoyama A."/>
            <person name="Uohara A."/>
            <person name="Ohji S."/>
            <person name="Ichikawa N."/>
        </authorList>
    </citation>
    <scope>NUCLEOTIDE SEQUENCE [LARGE SCALE GENOMIC DNA]</scope>
    <source>
        <strain evidence="2 5">NBRC 15716</strain>
    </source>
</reference>